<keyword evidence="3" id="KW-0106">Calcium</keyword>
<dbReference type="PANTHER" id="PTHR46928">
    <property type="entry name" value="MESENCHYME-SPECIFIC CELL SURFACE GLYCOPROTEIN"/>
    <property type="match status" value="1"/>
</dbReference>
<dbReference type="Pfam" id="PF03160">
    <property type="entry name" value="Calx-beta"/>
    <property type="match status" value="1"/>
</dbReference>
<dbReference type="InterPro" id="IPR055188">
    <property type="entry name" value="Choice_anch_I"/>
</dbReference>
<keyword evidence="8" id="KW-1185">Reference proteome</keyword>
<dbReference type="Gene3D" id="2.130.10.10">
    <property type="entry name" value="YVTN repeat-like/Quinoprotein amine dehydrogenase"/>
    <property type="match status" value="1"/>
</dbReference>
<feature type="chain" id="PRO_5046391410" evidence="5">
    <location>
        <begin position="30"/>
        <end position="923"/>
    </location>
</feature>
<dbReference type="SMART" id="SM00237">
    <property type="entry name" value="Calx_beta"/>
    <property type="match status" value="1"/>
</dbReference>
<organism evidence="7 8">
    <name type="scientific">Hymenobacter aranciens</name>
    <dbReference type="NCBI Taxonomy" id="3063996"/>
    <lineage>
        <taxon>Bacteria</taxon>
        <taxon>Pseudomonadati</taxon>
        <taxon>Bacteroidota</taxon>
        <taxon>Cytophagia</taxon>
        <taxon>Cytophagales</taxon>
        <taxon>Hymenobacteraceae</taxon>
        <taxon>Hymenobacter</taxon>
    </lineage>
</organism>
<gene>
    <name evidence="7" type="ORF">Q5H93_15045</name>
</gene>
<feature type="region of interest" description="Disordered" evidence="4">
    <location>
        <begin position="738"/>
        <end position="757"/>
    </location>
</feature>
<accession>A0ABT9BCS6</accession>
<dbReference type="SUPFAM" id="SSF50974">
    <property type="entry name" value="Nitrous oxide reductase, N-terminal domain"/>
    <property type="match status" value="1"/>
</dbReference>
<evidence type="ECO:0000256" key="3">
    <source>
        <dbReference type="ARBA" id="ARBA00022837"/>
    </source>
</evidence>
<dbReference type="SUPFAM" id="SSF141072">
    <property type="entry name" value="CalX-like"/>
    <property type="match status" value="1"/>
</dbReference>
<dbReference type="InterPro" id="IPR011048">
    <property type="entry name" value="Haem_d1_sf"/>
</dbReference>
<sequence>MRFITPSSWLRTLGLLGLATAGTTLNAQAQSLAQSFENSAADTWNFVATPATYNVPADNDQWAILPSIGTGALQITPSAGASLWGGRDMEGPATNSQSLWHCLDFAPVAIQTGSAAATEISFKYFSNAFDNPDSLAYVVQFDNGTTWPAPRTYTQLNKNTGAWTTVTVPVPAGSTHARLRLAVRQNGNDDWVAFDEISLGRSAAPVVPDLGFTGSTLVVPENAGTVSLPLSIRNANATASTVEVVVAPLGTATAGADYTFASTQTVTFAPGATTATLTLPIADDATAEAAEYFTVRLQNPGNATLTAGSTEFLVFIKDNDTQAPARDRNFSLNLLGSYQNGASGTNSAEIVAHDPSTDRLYVANSIGGKLDILNFATPGMITPVASISMAPYGGINSVVVRNGIVACAIEDGTTLQNPGKVVFFDQNGTFLKQVTVGSLPDMITFSPDGRYLLTANEGEPNAAYTNDPNGSVSIIDLSGISGPGSIANLTQANVTTLDFTAWNGQEAALRTAGIRIFGGATGGARSSVAQDLEPEYITISPDSRTAYVACQENNALATIDLTTRTISSLRSVGYQDHAQPGFSFDASDQGTEVLMANWPVRGMRMPDAISSFELPAALGGGRYVVTANEGDAREYTAFAEVTRLGNAGYVLDPATFPQAALLKNNAALGRLNVTTATGDTDGDGDIDEIHAFGGRSFSILNATTGATVFDSGDLLERLTSTDAAFGAIFNASNTTGAPAFKNRSDDKGPEPEGITTGSIRDTTYAFVSLERIGGVAVFNVNNPAQPRLVDYLNNRSLTAGPADLGPEGTVFISAADSPTGQPLLILANEVSSTVAVYGVQLRGTVVTSATAGARPTAPLYCYPNPAQGGSVRLSRAVSGQLLDVLGRPVRQLRAADALETAGLTAGVYVLKSEDGSTARLVVK</sequence>
<feature type="domain" description="Calx-beta" evidence="6">
    <location>
        <begin position="202"/>
        <end position="298"/>
    </location>
</feature>
<dbReference type="NCBIfam" id="NF038117">
    <property type="entry name" value="choice_anch_I"/>
    <property type="match status" value="1"/>
</dbReference>
<dbReference type="EMBL" id="JAUQSY010000009">
    <property type="protein sequence ID" value="MDO7876059.1"/>
    <property type="molecule type" value="Genomic_DNA"/>
</dbReference>
<dbReference type="Pfam" id="PF22494">
    <property type="entry name" value="choice_anch_I"/>
    <property type="match status" value="1"/>
</dbReference>
<feature type="signal peptide" evidence="5">
    <location>
        <begin position="1"/>
        <end position="29"/>
    </location>
</feature>
<evidence type="ECO:0000256" key="5">
    <source>
        <dbReference type="SAM" id="SignalP"/>
    </source>
</evidence>
<evidence type="ECO:0000256" key="4">
    <source>
        <dbReference type="SAM" id="MobiDB-lite"/>
    </source>
</evidence>
<dbReference type="InterPro" id="IPR038081">
    <property type="entry name" value="CalX-like_sf"/>
</dbReference>
<evidence type="ECO:0000256" key="2">
    <source>
        <dbReference type="ARBA" id="ARBA00022737"/>
    </source>
</evidence>
<dbReference type="RefSeq" id="WP_305007401.1">
    <property type="nucleotide sequence ID" value="NZ_JAUQSY010000009.1"/>
</dbReference>
<comment type="caution">
    <text evidence="7">The sequence shown here is derived from an EMBL/GenBank/DDBJ whole genome shotgun (WGS) entry which is preliminary data.</text>
</comment>
<dbReference type="InterPro" id="IPR011045">
    <property type="entry name" value="N2O_reductase_N"/>
</dbReference>
<evidence type="ECO:0000259" key="6">
    <source>
        <dbReference type="SMART" id="SM00237"/>
    </source>
</evidence>
<protein>
    <submittedName>
        <fullName evidence="7">Choice-of-anchor I family protein</fullName>
    </submittedName>
</protein>
<dbReference type="Gene3D" id="2.60.40.2030">
    <property type="match status" value="1"/>
</dbReference>
<keyword evidence="1 5" id="KW-0732">Signal</keyword>
<dbReference type="Proteomes" id="UP001176429">
    <property type="component" value="Unassembled WGS sequence"/>
</dbReference>
<proteinExistence type="predicted"/>
<evidence type="ECO:0000313" key="8">
    <source>
        <dbReference type="Proteomes" id="UP001176429"/>
    </source>
</evidence>
<dbReference type="SUPFAM" id="SSF51004">
    <property type="entry name" value="C-terminal (heme d1) domain of cytochrome cd1-nitrite reductase"/>
    <property type="match status" value="1"/>
</dbReference>
<dbReference type="PANTHER" id="PTHR46928:SF1">
    <property type="entry name" value="MESENCHYME-SPECIFIC CELL SURFACE GLYCOPROTEIN"/>
    <property type="match status" value="1"/>
</dbReference>
<keyword evidence="2" id="KW-0677">Repeat</keyword>
<reference evidence="7" key="1">
    <citation type="submission" date="2023-07" db="EMBL/GenBank/DDBJ databases">
        <authorList>
            <person name="Kim M.K."/>
        </authorList>
    </citation>
    <scope>NUCLEOTIDE SEQUENCE</scope>
    <source>
        <strain evidence="7">ASUV-10-1</strain>
    </source>
</reference>
<evidence type="ECO:0000313" key="7">
    <source>
        <dbReference type="EMBL" id="MDO7876059.1"/>
    </source>
</evidence>
<name>A0ABT9BCS6_9BACT</name>
<dbReference type="InterPro" id="IPR015943">
    <property type="entry name" value="WD40/YVTN_repeat-like_dom_sf"/>
</dbReference>
<evidence type="ECO:0000256" key="1">
    <source>
        <dbReference type="ARBA" id="ARBA00022729"/>
    </source>
</evidence>
<dbReference type="InterPro" id="IPR052956">
    <property type="entry name" value="Mesenchyme-surface_protein"/>
</dbReference>
<dbReference type="InterPro" id="IPR003644">
    <property type="entry name" value="Calx_beta"/>
</dbReference>